<organism evidence="1 2">
    <name type="scientific">Corynebacterium phocae</name>
    <dbReference type="NCBI Taxonomy" id="161895"/>
    <lineage>
        <taxon>Bacteria</taxon>
        <taxon>Bacillati</taxon>
        <taxon>Actinomycetota</taxon>
        <taxon>Actinomycetes</taxon>
        <taxon>Mycobacteriales</taxon>
        <taxon>Corynebacteriaceae</taxon>
        <taxon>Corynebacterium</taxon>
    </lineage>
</organism>
<proteinExistence type="predicted"/>
<sequence length="141" mass="15874">MSYSPTIKKETTTMTATIPPWGYDISTIAQELPYNLGNALRSIWAATPKNKELDKAIQYLEMEDSRREKAAYYPQSALPTWLTDLIACNNGRGTADPRIGAIYAVMAAAVMQADPDTYDQFILNAHREIVRLYEDLNLPRS</sequence>
<reference evidence="1 2" key="1">
    <citation type="submission" date="2014-08" db="EMBL/GenBank/DDBJ databases">
        <title>Complete genome sequence of Corynebacterium phocae M408/89/1(T)(=DSM 44612(T)), isolated from the common seal (Phoca vitulina).</title>
        <authorList>
            <person name="Ruckert C."/>
            <person name="Albersmeier A."/>
            <person name="Winkler A."/>
            <person name="Kalinowski J."/>
        </authorList>
    </citation>
    <scope>NUCLEOTIDE SEQUENCE [LARGE SCALE GENOMIC DNA]</scope>
    <source>
        <strain evidence="1 2">M408/89/1</strain>
    </source>
</reference>
<dbReference type="KEGG" id="cpho:CPHO_08530"/>
<keyword evidence="2" id="KW-1185">Reference proteome</keyword>
<protein>
    <submittedName>
        <fullName evidence="1">Uncharacterized protein</fullName>
    </submittedName>
</protein>
<dbReference type="EMBL" id="CP009249">
    <property type="protein sequence ID" value="APT92924.1"/>
    <property type="molecule type" value="Genomic_DNA"/>
</dbReference>
<name>A0A1L7D463_9CORY</name>
<evidence type="ECO:0000313" key="2">
    <source>
        <dbReference type="Proteomes" id="UP000185491"/>
    </source>
</evidence>
<evidence type="ECO:0000313" key="1">
    <source>
        <dbReference type="EMBL" id="APT92924.1"/>
    </source>
</evidence>
<dbReference type="Proteomes" id="UP000185491">
    <property type="component" value="Chromosome"/>
</dbReference>
<gene>
    <name evidence="1" type="ORF">CPHO_08530</name>
</gene>
<dbReference type="STRING" id="161895.CPHO_08530"/>
<dbReference type="AlphaFoldDB" id="A0A1L7D463"/>
<accession>A0A1L7D463</accession>